<proteinExistence type="predicted"/>
<evidence type="ECO:0000313" key="1">
    <source>
        <dbReference type="EMBL" id="MCH86105.1"/>
    </source>
</evidence>
<dbReference type="EMBL" id="LXQA010009740">
    <property type="protein sequence ID" value="MCH86105.1"/>
    <property type="molecule type" value="Genomic_DNA"/>
</dbReference>
<evidence type="ECO:0000313" key="2">
    <source>
        <dbReference type="Proteomes" id="UP000265520"/>
    </source>
</evidence>
<accession>A0A392MG97</accession>
<sequence>MLFLATSNEIGNTVNLIVMHEKLNQISQINVFVTVDSTNILHCREAAMPVERNTNVEHFSKNRVNLTEEILCATSLSRQLSEEMVLAKAYVVIAKQHNNFHLAWELSSKIRSSQLLLSKAAMTGKPVAKEEAEPIIKSLSSLIFKAQDIHYDIATTIVTMKSHIQALEE</sequence>
<dbReference type="Pfam" id="PF25557">
    <property type="entry name" value="GAUT_1"/>
    <property type="match status" value="1"/>
</dbReference>
<dbReference type="GO" id="GO:0016740">
    <property type="term" value="F:transferase activity"/>
    <property type="evidence" value="ECO:0007669"/>
    <property type="project" value="UniProtKB-KW"/>
</dbReference>
<organism evidence="1 2">
    <name type="scientific">Trifolium medium</name>
    <dbReference type="NCBI Taxonomy" id="97028"/>
    <lineage>
        <taxon>Eukaryota</taxon>
        <taxon>Viridiplantae</taxon>
        <taxon>Streptophyta</taxon>
        <taxon>Embryophyta</taxon>
        <taxon>Tracheophyta</taxon>
        <taxon>Spermatophyta</taxon>
        <taxon>Magnoliopsida</taxon>
        <taxon>eudicotyledons</taxon>
        <taxon>Gunneridae</taxon>
        <taxon>Pentapetalae</taxon>
        <taxon>rosids</taxon>
        <taxon>fabids</taxon>
        <taxon>Fabales</taxon>
        <taxon>Fabaceae</taxon>
        <taxon>Papilionoideae</taxon>
        <taxon>50 kb inversion clade</taxon>
        <taxon>NPAAA clade</taxon>
        <taxon>Hologalegina</taxon>
        <taxon>IRL clade</taxon>
        <taxon>Trifolieae</taxon>
        <taxon>Trifolium</taxon>
    </lineage>
</organism>
<keyword evidence="2" id="KW-1185">Reference proteome</keyword>
<feature type="non-terminal residue" evidence="1">
    <location>
        <position position="169"/>
    </location>
</feature>
<dbReference type="AlphaFoldDB" id="A0A392MG97"/>
<protein>
    <submittedName>
        <fullName evidence="1">Galacturonosyltransferase 11-like</fullName>
    </submittedName>
</protein>
<dbReference type="Proteomes" id="UP000265520">
    <property type="component" value="Unassembled WGS sequence"/>
</dbReference>
<comment type="caution">
    <text evidence="1">The sequence shown here is derived from an EMBL/GenBank/DDBJ whole genome shotgun (WGS) entry which is preliminary data.</text>
</comment>
<keyword evidence="1" id="KW-0808">Transferase</keyword>
<name>A0A392MG97_9FABA</name>
<reference evidence="1 2" key="1">
    <citation type="journal article" date="2018" name="Front. Plant Sci.">
        <title>Red Clover (Trifolium pratense) and Zigzag Clover (T. medium) - A Picture of Genomic Similarities and Differences.</title>
        <authorList>
            <person name="Dluhosova J."/>
            <person name="Istvanek J."/>
            <person name="Nedelnik J."/>
            <person name="Repkova J."/>
        </authorList>
    </citation>
    <scope>NUCLEOTIDE SEQUENCE [LARGE SCALE GENOMIC DNA]</scope>
    <source>
        <strain evidence="2">cv. 10/8</strain>
        <tissue evidence="1">Leaf</tissue>
    </source>
</reference>
<gene>
    <name evidence="1" type="ORF">A2U01_0006959</name>
</gene>